<evidence type="ECO:0000313" key="4">
    <source>
        <dbReference type="Proteomes" id="UP001176961"/>
    </source>
</evidence>
<reference evidence="3" key="1">
    <citation type="submission" date="2023-07" db="EMBL/GenBank/DDBJ databases">
        <authorList>
            <consortium name="CYATHOMIX"/>
        </authorList>
    </citation>
    <scope>NUCLEOTIDE SEQUENCE</scope>
    <source>
        <strain evidence="3">N/A</strain>
    </source>
</reference>
<feature type="chain" id="PRO_5041436082" evidence="2">
    <location>
        <begin position="19"/>
        <end position="194"/>
    </location>
</feature>
<evidence type="ECO:0000256" key="2">
    <source>
        <dbReference type="SAM" id="SignalP"/>
    </source>
</evidence>
<dbReference type="Proteomes" id="UP001176961">
    <property type="component" value="Unassembled WGS sequence"/>
</dbReference>
<evidence type="ECO:0000256" key="1">
    <source>
        <dbReference type="SAM" id="MobiDB-lite"/>
    </source>
</evidence>
<organism evidence="3 4">
    <name type="scientific">Cylicocyclus nassatus</name>
    <name type="common">Nematode worm</name>
    <dbReference type="NCBI Taxonomy" id="53992"/>
    <lineage>
        <taxon>Eukaryota</taxon>
        <taxon>Metazoa</taxon>
        <taxon>Ecdysozoa</taxon>
        <taxon>Nematoda</taxon>
        <taxon>Chromadorea</taxon>
        <taxon>Rhabditida</taxon>
        <taxon>Rhabditina</taxon>
        <taxon>Rhabditomorpha</taxon>
        <taxon>Strongyloidea</taxon>
        <taxon>Strongylidae</taxon>
        <taxon>Cylicocyclus</taxon>
    </lineage>
</organism>
<evidence type="ECO:0000313" key="3">
    <source>
        <dbReference type="EMBL" id="CAJ0588630.1"/>
    </source>
</evidence>
<protein>
    <submittedName>
        <fullName evidence="3">Uncharacterized protein</fullName>
    </submittedName>
</protein>
<feature type="compositionally biased region" description="Basic and acidic residues" evidence="1">
    <location>
        <begin position="81"/>
        <end position="98"/>
    </location>
</feature>
<keyword evidence="2" id="KW-0732">Signal</keyword>
<dbReference type="AlphaFoldDB" id="A0AA36DKV5"/>
<sequence length="194" mass="22545">MMCIVLLFFLSLLSLDMALRGEPRRNERLTRELHPELSREERRTRELRPEFPRKGTRDGRPGKSRTEERRTGVLGTPGFGFKDRGSSRDNKNIPHGMDRMTIGRTSGHHAMERGRENFGDRQLIKGKYSSRTKYQAPEVGGHVKVGDKWVDKDLWKKNHQLVLSQLKVTLGLDRMTTKSTDKITKKPWGRRRSH</sequence>
<name>A0AA36DKV5_CYLNA</name>
<dbReference type="EMBL" id="CATQJL010000001">
    <property type="protein sequence ID" value="CAJ0588630.1"/>
    <property type="molecule type" value="Genomic_DNA"/>
</dbReference>
<accession>A0AA36DKV5</accession>
<keyword evidence="4" id="KW-1185">Reference proteome</keyword>
<feature type="signal peptide" evidence="2">
    <location>
        <begin position="1"/>
        <end position="18"/>
    </location>
</feature>
<feature type="compositionally biased region" description="Basic and acidic residues" evidence="1">
    <location>
        <begin position="30"/>
        <end position="71"/>
    </location>
</feature>
<gene>
    <name evidence="3" type="ORF">CYNAS_LOCUS613</name>
</gene>
<proteinExistence type="predicted"/>
<comment type="caution">
    <text evidence="3">The sequence shown here is derived from an EMBL/GenBank/DDBJ whole genome shotgun (WGS) entry which is preliminary data.</text>
</comment>
<feature type="region of interest" description="Disordered" evidence="1">
    <location>
        <begin position="30"/>
        <end position="102"/>
    </location>
</feature>